<dbReference type="OrthoDB" id="2382046at2759"/>
<gene>
    <name evidence="1" type="ORF">CHRIB12_LOCUS21846</name>
</gene>
<dbReference type="AlphaFoldDB" id="A0A916EH73"/>
<comment type="caution">
    <text evidence="1">The sequence shown here is derived from an EMBL/GenBank/DDBJ whole genome shotgun (WGS) entry which is preliminary data.</text>
</comment>
<protein>
    <submittedName>
        <fullName evidence="1">Uncharacterized protein</fullName>
    </submittedName>
</protein>
<organism evidence="1 2">
    <name type="scientific">Rhizophagus irregularis</name>
    <dbReference type="NCBI Taxonomy" id="588596"/>
    <lineage>
        <taxon>Eukaryota</taxon>
        <taxon>Fungi</taxon>
        <taxon>Fungi incertae sedis</taxon>
        <taxon>Mucoromycota</taxon>
        <taxon>Glomeromycotina</taxon>
        <taxon>Glomeromycetes</taxon>
        <taxon>Glomerales</taxon>
        <taxon>Glomeraceae</taxon>
        <taxon>Rhizophagus</taxon>
    </lineage>
</organism>
<evidence type="ECO:0000313" key="1">
    <source>
        <dbReference type="EMBL" id="CAB5391148.1"/>
    </source>
</evidence>
<proteinExistence type="predicted"/>
<accession>A0A916EH73</accession>
<dbReference type="EMBL" id="CAGKOT010000071">
    <property type="protein sequence ID" value="CAB5391148.1"/>
    <property type="molecule type" value="Genomic_DNA"/>
</dbReference>
<dbReference type="Proteomes" id="UP000684084">
    <property type="component" value="Unassembled WGS sequence"/>
</dbReference>
<evidence type="ECO:0000313" key="2">
    <source>
        <dbReference type="Proteomes" id="UP000684084"/>
    </source>
</evidence>
<dbReference type="VEuPathDB" id="FungiDB:RhiirFUN_017076"/>
<reference evidence="1" key="1">
    <citation type="submission" date="2020-05" db="EMBL/GenBank/DDBJ databases">
        <authorList>
            <person name="Rincon C."/>
            <person name="Sanders R I."/>
            <person name="Robbins C."/>
            <person name="Chaturvedi A."/>
        </authorList>
    </citation>
    <scope>NUCLEOTIDE SEQUENCE</scope>
    <source>
        <strain evidence="1">CHB12</strain>
    </source>
</reference>
<name>A0A916EH73_9GLOM</name>
<sequence>MYSTCNRQIGQPIPNNIKKRFITYINYINQHCNKIKLHASDNIWNLDWAKHIKDAWVTTMNIIKKHRTSAQNKMIEDYINNRASLIRTNQTKMLNSLLNRYKDKIVIDRLIQENTANNSIELITDPEEILEKCIEHYPDLQKKRAHKFSTTDEWNDIYEPISSIKDCIYKNIMDQPTVEEWSAALQECNDSLAPGLSNIGYKLIKKAGEKAQECFRRLAEITYRSAIFPEEWTTSQIFLIPKLKEWEYRNFALSQHTDYQRVFKQAMA</sequence>